<dbReference type="Gene3D" id="2.170.150.20">
    <property type="entry name" value="Peptide methionine sulfoxide reductase"/>
    <property type="match status" value="1"/>
</dbReference>
<dbReference type="InterPro" id="IPR011057">
    <property type="entry name" value="Mss4-like_sf"/>
</dbReference>
<feature type="chain" id="PRO_5044257197" description="MsrB domain-containing protein" evidence="3">
    <location>
        <begin position="22"/>
        <end position="107"/>
    </location>
</feature>
<evidence type="ECO:0000256" key="2">
    <source>
        <dbReference type="ARBA" id="ARBA00023002"/>
    </source>
</evidence>
<dbReference type="PROSITE" id="PS51790">
    <property type="entry name" value="MSRB"/>
    <property type="match status" value="1"/>
</dbReference>
<sequence length="107" mass="12133">MHLLGRLRLSLIGIISSRAAALRLPTMAGVRMRGAGQQARMMGSVRDLNDQGVEYSVRKTEAAWREAGRREQLSEEEYYVLRQKGTEYPGSGKYDKFYPKAGHFAPW</sequence>
<proteinExistence type="inferred from homology"/>
<dbReference type="HOGENOM" id="CLU_2214955_0_0_1"/>
<evidence type="ECO:0000259" key="4">
    <source>
        <dbReference type="PROSITE" id="PS51790"/>
    </source>
</evidence>
<keyword evidence="6" id="KW-1185">Reference proteome</keyword>
<dbReference type="InterPro" id="IPR002579">
    <property type="entry name" value="Met_Sox_Rdtase_MsrB_dom"/>
</dbReference>
<comment type="similarity">
    <text evidence="1">Belongs to the MsrB Met sulfoxide reductase family.</text>
</comment>
<dbReference type="KEGG" id="ehx:EMIHUDRAFT_216228"/>
<dbReference type="SUPFAM" id="SSF51316">
    <property type="entry name" value="Mss4-like"/>
    <property type="match status" value="1"/>
</dbReference>
<feature type="domain" description="MsrB" evidence="4">
    <location>
        <begin position="66"/>
        <end position="107"/>
    </location>
</feature>
<evidence type="ECO:0000256" key="3">
    <source>
        <dbReference type="SAM" id="SignalP"/>
    </source>
</evidence>
<feature type="signal peptide" evidence="3">
    <location>
        <begin position="1"/>
        <end position="21"/>
    </location>
</feature>
<accession>A0A0D3IFM4</accession>
<dbReference type="AlphaFoldDB" id="A0A0D3IFM4"/>
<evidence type="ECO:0000313" key="5">
    <source>
        <dbReference type="EnsemblProtists" id="EOD10059"/>
    </source>
</evidence>
<protein>
    <recommendedName>
        <fullName evidence="4">MsrB domain-containing protein</fullName>
    </recommendedName>
</protein>
<evidence type="ECO:0000256" key="1">
    <source>
        <dbReference type="ARBA" id="ARBA00007174"/>
    </source>
</evidence>
<name>A0A0D3IFM4_EMIH1</name>
<dbReference type="GO" id="GO:0033743">
    <property type="term" value="F:peptide-methionine (R)-S-oxide reductase activity"/>
    <property type="evidence" value="ECO:0007669"/>
    <property type="project" value="InterPro"/>
</dbReference>
<dbReference type="EnsemblProtists" id="EOD10059">
    <property type="protein sequence ID" value="EOD10059"/>
    <property type="gene ID" value="EMIHUDRAFT_216228"/>
</dbReference>
<keyword evidence="3" id="KW-0732">Signal</keyword>
<evidence type="ECO:0000313" key="6">
    <source>
        <dbReference type="Proteomes" id="UP000013827"/>
    </source>
</evidence>
<reference evidence="5" key="2">
    <citation type="submission" date="2024-10" db="UniProtKB">
        <authorList>
            <consortium name="EnsemblProtists"/>
        </authorList>
    </citation>
    <scope>IDENTIFICATION</scope>
</reference>
<keyword evidence="2" id="KW-0560">Oxidoreductase</keyword>
<organism evidence="5 6">
    <name type="scientific">Emiliania huxleyi (strain CCMP1516)</name>
    <dbReference type="NCBI Taxonomy" id="280463"/>
    <lineage>
        <taxon>Eukaryota</taxon>
        <taxon>Haptista</taxon>
        <taxon>Haptophyta</taxon>
        <taxon>Prymnesiophyceae</taxon>
        <taxon>Isochrysidales</taxon>
        <taxon>Noelaerhabdaceae</taxon>
        <taxon>Emiliania</taxon>
    </lineage>
</organism>
<reference evidence="6" key="1">
    <citation type="journal article" date="2013" name="Nature">
        <title>Pan genome of the phytoplankton Emiliania underpins its global distribution.</title>
        <authorList>
            <person name="Read B.A."/>
            <person name="Kegel J."/>
            <person name="Klute M.J."/>
            <person name="Kuo A."/>
            <person name="Lefebvre S.C."/>
            <person name="Maumus F."/>
            <person name="Mayer C."/>
            <person name="Miller J."/>
            <person name="Monier A."/>
            <person name="Salamov A."/>
            <person name="Young J."/>
            <person name="Aguilar M."/>
            <person name="Claverie J.M."/>
            <person name="Frickenhaus S."/>
            <person name="Gonzalez K."/>
            <person name="Herman E.K."/>
            <person name="Lin Y.C."/>
            <person name="Napier J."/>
            <person name="Ogata H."/>
            <person name="Sarno A.F."/>
            <person name="Shmutz J."/>
            <person name="Schroeder D."/>
            <person name="de Vargas C."/>
            <person name="Verret F."/>
            <person name="von Dassow P."/>
            <person name="Valentin K."/>
            <person name="Van de Peer Y."/>
            <person name="Wheeler G."/>
            <person name="Dacks J.B."/>
            <person name="Delwiche C.F."/>
            <person name="Dyhrman S.T."/>
            <person name="Glockner G."/>
            <person name="John U."/>
            <person name="Richards T."/>
            <person name="Worden A.Z."/>
            <person name="Zhang X."/>
            <person name="Grigoriev I.V."/>
            <person name="Allen A.E."/>
            <person name="Bidle K."/>
            <person name="Borodovsky M."/>
            <person name="Bowler C."/>
            <person name="Brownlee C."/>
            <person name="Cock J.M."/>
            <person name="Elias M."/>
            <person name="Gladyshev V.N."/>
            <person name="Groth M."/>
            <person name="Guda C."/>
            <person name="Hadaegh A."/>
            <person name="Iglesias-Rodriguez M.D."/>
            <person name="Jenkins J."/>
            <person name="Jones B.M."/>
            <person name="Lawson T."/>
            <person name="Leese F."/>
            <person name="Lindquist E."/>
            <person name="Lobanov A."/>
            <person name="Lomsadze A."/>
            <person name="Malik S.B."/>
            <person name="Marsh M.E."/>
            <person name="Mackinder L."/>
            <person name="Mock T."/>
            <person name="Mueller-Roeber B."/>
            <person name="Pagarete A."/>
            <person name="Parker M."/>
            <person name="Probert I."/>
            <person name="Quesneville H."/>
            <person name="Raines C."/>
            <person name="Rensing S.A."/>
            <person name="Riano-Pachon D.M."/>
            <person name="Richier S."/>
            <person name="Rokitta S."/>
            <person name="Shiraiwa Y."/>
            <person name="Soanes D.M."/>
            <person name="van der Giezen M."/>
            <person name="Wahlund T.M."/>
            <person name="Williams B."/>
            <person name="Wilson W."/>
            <person name="Wolfe G."/>
            <person name="Wurch L.L."/>
        </authorList>
    </citation>
    <scope>NUCLEOTIDE SEQUENCE</scope>
</reference>
<dbReference type="GeneID" id="17256096"/>
<dbReference type="RefSeq" id="XP_005762488.1">
    <property type="nucleotide sequence ID" value="XM_005762431.1"/>
</dbReference>
<dbReference type="PaxDb" id="2903-EOD10059"/>
<dbReference type="Proteomes" id="UP000013827">
    <property type="component" value="Unassembled WGS sequence"/>
</dbReference>